<dbReference type="Proteomes" id="UP000679950">
    <property type="component" value="Unassembled WGS sequence"/>
</dbReference>
<feature type="signal peptide" evidence="12">
    <location>
        <begin position="1"/>
        <end position="20"/>
    </location>
</feature>
<comment type="similarity">
    <text evidence="3 12">Belongs to the PstS family.</text>
</comment>
<feature type="domain" description="PBP" evidence="14">
    <location>
        <begin position="48"/>
        <end position="282"/>
    </location>
</feature>
<dbReference type="Pfam" id="PF12849">
    <property type="entry name" value="PBP_like_2"/>
    <property type="match status" value="1"/>
</dbReference>
<dbReference type="PANTHER" id="PTHR30570">
    <property type="entry name" value="PERIPLASMIC PHOSPHATE BINDING COMPONENT OF PHOSPHATE ABC TRANSPORTER"/>
    <property type="match status" value="1"/>
</dbReference>
<keyword evidence="5 12" id="KW-0813">Transport</keyword>
<evidence type="ECO:0000256" key="11">
    <source>
        <dbReference type="ARBA" id="ARBA00023288"/>
    </source>
</evidence>
<name>A0ABQ4KFN6_9BACI</name>
<dbReference type="NCBIfam" id="TIGR02136">
    <property type="entry name" value="ptsS_2"/>
    <property type="match status" value="1"/>
</dbReference>
<evidence type="ECO:0000259" key="14">
    <source>
        <dbReference type="Pfam" id="PF12849"/>
    </source>
</evidence>
<dbReference type="InterPro" id="IPR050811">
    <property type="entry name" value="Phosphate_ABC_transporter"/>
</dbReference>
<comment type="function">
    <text evidence="1">Part of the ABC transporter complex PstSACB involved in phosphate import.</text>
</comment>
<evidence type="ECO:0000256" key="4">
    <source>
        <dbReference type="ARBA" id="ARBA00011529"/>
    </source>
</evidence>
<feature type="compositionally biased region" description="Polar residues" evidence="13">
    <location>
        <begin position="28"/>
        <end position="48"/>
    </location>
</feature>
<evidence type="ECO:0000313" key="16">
    <source>
        <dbReference type="Proteomes" id="UP000679950"/>
    </source>
</evidence>
<comment type="subunit">
    <text evidence="4 12">The complex is composed of two ATP-binding proteins (PstB), two transmembrane proteins (PstC and PstA) and a solute-binding protein (PstS).</text>
</comment>
<sequence length="313" mass="33767">MKKKWFVFIGCIFMFTIILAACSNTEAGSQDSASGTSKPSTETNQENSPESDKLAGSITVVGSSAMQPLVEAAAQQFMQQHPGVTINVQGGGSGTGLSKISEGAVDIGNSDVFAEEKEGIPADKLTDYKVAVVGMAPVVHSEVGVEDVTQDQLIDIFTGKIKNWKELGGADQEIIVVNRAKGSGTRATFETFALNGEEPIEAQEQDSSGTVRKIVSETPGAISYLAFSYIDESIQALKVDGAEPTAENVETNAWKIWAYQHMYTNDEAVDVTKEFIDYMLTEDVQTKLLPKMDYLPVTNMKVDRNANGEVSNQ</sequence>
<dbReference type="InterPro" id="IPR024370">
    <property type="entry name" value="PBP_domain"/>
</dbReference>
<feature type="chain" id="PRO_5044997204" description="Phosphate-binding protein" evidence="12">
    <location>
        <begin position="21"/>
        <end position="313"/>
    </location>
</feature>
<evidence type="ECO:0000313" key="15">
    <source>
        <dbReference type="EMBL" id="GIN56783.1"/>
    </source>
</evidence>
<dbReference type="PROSITE" id="PS51257">
    <property type="entry name" value="PROKAR_LIPOPROTEIN"/>
    <property type="match status" value="1"/>
</dbReference>
<comment type="caution">
    <text evidence="15">The sequence shown here is derived from an EMBL/GenBank/DDBJ whole genome shotgun (WGS) entry which is preliminary data.</text>
</comment>
<proteinExistence type="inferred from homology"/>
<dbReference type="CDD" id="cd13653">
    <property type="entry name" value="PBP2_phosphate_like_1"/>
    <property type="match status" value="1"/>
</dbReference>
<evidence type="ECO:0000256" key="8">
    <source>
        <dbReference type="ARBA" id="ARBA00022729"/>
    </source>
</evidence>
<keyword evidence="9" id="KW-0472">Membrane</keyword>
<evidence type="ECO:0000256" key="9">
    <source>
        <dbReference type="ARBA" id="ARBA00023136"/>
    </source>
</evidence>
<evidence type="ECO:0000256" key="2">
    <source>
        <dbReference type="ARBA" id="ARBA00004193"/>
    </source>
</evidence>
<evidence type="ECO:0000256" key="7">
    <source>
        <dbReference type="ARBA" id="ARBA00022592"/>
    </source>
</evidence>
<keyword evidence="10 12" id="KW-0564">Palmitate</keyword>
<accession>A0ABQ4KFN6</accession>
<gene>
    <name evidence="15" type="ORF">J8TS2_11020</name>
</gene>
<evidence type="ECO:0000256" key="5">
    <source>
        <dbReference type="ARBA" id="ARBA00022448"/>
    </source>
</evidence>
<dbReference type="EMBL" id="BORB01000006">
    <property type="protein sequence ID" value="GIN56783.1"/>
    <property type="molecule type" value="Genomic_DNA"/>
</dbReference>
<keyword evidence="6 12" id="KW-1003">Cell membrane</keyword>
<organism evidence="15 16">
    <name type="scientific">Lederbergia ruris</name>
    <dbReference type="NCBI Taxonomy" id="217495"/>
    <lineage>
        <taxon>Bacteria</taxon>
        <taxon>Bacillati</taxon>
        <taxon>Bacillota</taxon>
        <taxon>Bacilli</taxon>
        <taxon>Bacillales</taxon>
        <taxon>Bacillaceae</taxon>
        <taxon>Lederbergia</taxon>
    </lineage>
</organism>
<dbReference type="InterPro" id="IPR011862">
    <property type="entry name" value="Phos-bd"/>
</dbReference>
<evidence type="ECO:0000256" key="6">
    <source>
        <dbReference type="ARBA" id="ARBA00022475"/>
    </source>
</evidence>
<keyword evidence="16" id="KW-1185">Reference proteome</keyword>
<comment type="function">
    <text evidence="12">Involved in the system for phosphate transport across the cytoplasmic membrane.</text>
</comment>
<evidence type="ECO:0000256" key="10">
    <source>
        <dbReference type="ARBA" id="ARBA00023139"/>
    </source>
</evidence>
<dbReference type="SUPFAM" id="SSF53850">
    <property type="entry name" value="Periplasmic binding protein-like II"/>
    <property type="match status" value="1"/>
</dbReference>
<evidence type="ECO:0000256" key="13">
    <source>
        <dbReference type="SAM" id="MobiDB-lite"/>
    </source>
</evidence>
<keyword evidence="8 12" id="KW-0732">Signal</keyword>
<dbReference type="PANTHER" id="PTHR30570:SF4">
    <property type="entry name" value="PHOSPHATE-BINDING PROTEIN PSTS 1"/>
    <property type="match status" value="1"/>
</dbReference>
<keyword evidence="11 12" id="KW-0449">Lipoprotein</keyword>
<protein>
    <recommendedName>
        <fullName evidence="12">Phosphate-binding protein</fullName>
    </recommendedName>
</protein>
<feature type="region of interest" description="Disordered" evidence="13">
    <location>
        <begin position="28"/>
        <end position="53"/>
    </location>
</feature>
<evidence type="ECO:0000256" key="3">
    <source>
        <dbReference type="ARBA" id="ARBA00008725"/>
    </source>
</evidence>
<dbReference type="RefSeq" id="WP_158320889.1">
    <property type="nucleotide sequence ID" value="NZ_BORB01000006.1"/>
</dbReference>
<evidence type="ECO:0000256" key="12">
    <source>
        <dbReference type="RuleBase" id="RU367119"/>
    </source>
</evidence>
<dbReference type="Gene3D" id="3.40.190.10">
    <property type="entry name" value="Periplasmic binding protein-like II"/>
    <property type="match status" value="2"/>
</dbReference>
<keyword evidence="7 12" id="KW-0592">Phosphate transport</keyword>
<reference evidence="15 16" key="1">
    <citation type="submission" date="2021-03" db="EMBL/GenBank/DDBJ databases">
        <title>Antimicrobial resistance genes in bacteria isolated from Japanese honey, and their potential for conferring macrolide and lincosamide resistance in the American foulbrood pathogen Paenibacillus larvae.</title>
        <authorList>
            <person name="Okamoto M."/>
            <person name="Kumagai M."/>
            <person name="Kanamori H."/>
            <person name="Takamatsu D."/>
        </authorList>
    </citation>
    <scope>NUCLEOTIDE SEQUENCE [LARGE SCALE GENOMIC DNA]</scope>
    <source>
        <strain evidence="15 16">J8TS2</strain>
    </source>
</reference>
<comment type="subcellular location">
    <subcellularLocation>
        <location evidence="2 12">Cell membrane</location>
        <topology evidence="2 12">Lipid-anchor</topology>
    </subcellularLocation>
</comment>
<evidence type="ECO:0000256" key="1">
    <source>
        <dbReference type="ARBA" id="ARBA00002841"/>
    </source>
</evidence>